<name>A0A202CAW3_9FLAO</name>
<comment type="caution">
    <text evidence="1">The sequence shown here is derived from an EMBL/GenBank/DDBJ whole genome shotgun (WGS) entry which is preliminary data.</text>
</comment>
<proteinExistence type="predicted"/>
<evidence type="ECO:0000313" key="2">
    <source>
        <dbReference type="Proteomes" id="UP000196355"/>
    </source>
</evidence>
<dbReference type="EMBL" id="MVAG01000074">
    <property type="protein sequence ID" value="OVE60714.1"/>
    <property type="molecule type" value="Genomic_DNA"/>
</dbReference>
<keyword evidence="2" id="KW-1185">Reference proteome</keyword>
<reference evidence="2" key="1">
    <citation type="submission" date="2017-02" db="EMBL/GenBank/DDBJ databases">
        <authorList>
            <person name="Tetz G."/>
            <person name="Tetz V."/>
        </authorList>
    </citation>
    <scope>NUCLEOTIDE SEQUENCE [LARGE SCALE GENOMIC DNA]</scope>
    <source>
        <strain evidence="2">VT16-26</strain>
    </source>
</reference>
<accession>A0A202CAW3</accession>
<gene>
    <name evidence="1" type="ORF">B0E34_03695</name>
</gene>
<dbReference type="Proteomes" id="UP000196355">
    <property type="component" value="Unassembled WGS sequence"/>
</dbReference>
<dbReference type="AlphaFoldDB" id="A0A202CAW3"/>
<sequence>MLKTSIKPSLSLNKIKIKQKMKKLFIIAGAFALSSVSHVEAQSGIAVEKIAIGTEAVYNSGLDDTKIAYFQNQPSTGNGTFIHNSGSVTIGDKNTENSKALLELSATDKGFLPTRLTSAQINALGASASERGMIVYDTTKKCLSLFDGSAWNCVGGSGSGAVFVDYKIVGAGGTFNANNNQAGFSPYIVKSDDYLIEWQAKSTNALGFNVSVGNATPYTLPLGINAAANFILPDPATCKGRQLKIYNNSYEANYPSGAYTYIWTNYPIYNTANSGQFAYGLPAVTNYQIAWGANLNKVTITSNGTYWVSDNYNN</sequence>
<protein>
    <submittedName>
        <fullName evidence="1">Uncharacterized protein</fullName>
    </submittedName>
</protein>
<evidence type="ECO:0000313" key="1">
    <source>
        <dbReference type="EMBL" id="OVE60714.1"/>
    </source>
</evidence>
<organism evidence="1 2">
    <name type="scientific">Chryseobacterium mucoviscidosis</name>
    <dbReference type="NCBI Taxonomy" id="1945581"/>
    <lineage>
        <taxon>Bacteria</taxon>
        <taxon>Pseudomonadati</taxon>
        <taxon>Bacteroidota</taxon>
        <taxon>Flavobacteriia</taxon>
        <taxon>Flavobacteriales</taxon>
        <taxon>Weeksellaceae</taxon>
        <taxon>Chryseobacterium group</taxon>
        <taxon>Chryseobacterium</taxon>
    </lineage>
</organism>